<comment type="subcellular location">
    <subcellularLocation>
        <location evidence="1">Cell membrane</location>
        <topology evidence="1">Multi-pass membrane protein</topology>
    </subcellularLocation>
</comment>
<sequence length="575" mass="62659">MALGAFDYVVLTVTLLASAAIGVYYRLTGGKQQTTQEYMLGNKKLSIIPVGFSLMASFMCATAMFGLSAENYLRGTQFMTINASNIIGTPIVAYVFLPVFYKLGYLSVYQYLEERFGKSTRIVASLAFSIQTVLRTALVLYAASLALNAIAGFSPTASMMVVGMLCTFYSTVGGIKAVIVTDLFQSLLMFGSVFAVIGVAAVNVGGLTEIWRIAYDYGRVELLNFQIDPTVRHSWWSLMLGGMFTYVSVYGVNQVQVQRYLTMKDYKTAVRTLWFSWPVTAFMSVSMCFAGLAIFSKYRDCDPIKEGRITSGDQLMPLFVLDTMANIPGLTGLFLAGVCSSALCSVSAALNSLAAVTLEDYITPLANVDIPDEKRVLWLKVIVVVYGILSIVLAFCAHFVGPLLQASMTILGIIGGPMLAVFTVGILVPYVNQKGAMVGLVVGLIFSFVLGLGGPKPPVNNLPTYTNGCSPDSFSNFDVNVSSTTQLLASTISQVVHEESYMYLYKISYMYYIVIGFATTVSLSLVASLFFESNVESLNPKLFFSAIPESVERQVETRQKRHSTVSKTVTFSINS</sequence>
<keyword evidence="6 12" id="KW-1133">Transmembrane helix</keyword>
<evidence type="ECO:0000313" key="13">
    <source>
        <dbReference type="EMBL" id="KAE9534774.1"/>
    </source>
</evidence>
<evidence type="ECO:0000256" key="11">
    <source>
        <dbReference type="RuleBase" id="RU362091"/>
    </source>
</evidence>
<evidence type="ECO:0000256" key="6">
    <source>
        <dbReference type="ARBA" id="ARBA00022989"/>
    </source>
</evidence>
<keyword evidence="5 12" id="KW-0812">Transmembrane</keyword>
<dbReference type="GO" id="GO:0005886">
    <property type="term" value="C:plasma membrane"/>
    <property type="evidence" value="ECO:0007669"/>
    <property type="project" value="UniProtKB-SubCell"/>
</dbReference>
<dbReference type="PANTHER" id="PTHR42985:SF40">
    <property type="entry name" value="LD47995P-RELATED"/>
    <property type="match status" value="1"/>
</dbReference>
<keyword evidence="14" id="KW-1185">Reference proteome</keyword>
<comment type="similarity">
    <text evidence="2 11">Belongs to the sodium:solute symporter (SSF) (TC 2.A.21) family.</text>
</comment>
<dbReference type="PROSITE" id="PS50283">
    <property type="entry name" value="NA_SOLUT_SYMP_3"/>
    <property type="match status" value="1"/>
</dbReference>
<protein>
    <recommendedName>
        <fullName evidence="15">Sodium-dependent multivitamin transporter</fullName>
    </recommendedName>
</protein>
<keyword evidence="3" id="KW-0813">Transport</keyword>
<feature type="transmembrane region" description="Helical" evidence="12">
    <location>
        <begin position="45"/>
        <end position="67"/>
    </location>
</feature>
<accession>A0A6G0TLM7</accession>
<dbReference type="Proteomes" id="UP000475862">
    <property type="component" value="Unassembled WGS sequence"/>
</dbReference>
<dbReference type="GO" id="GO:0006814">
    <property type="term" value="P:sodium ion transport"/>
    <property type="evidence" value="ECO:0007669"/>
    <property type="project" value="UniProtKB-KW"/>
</dbReference>
<keyword evidence="7" id="KW-0915">Sodium</keyword>
<gene>
    <name evidence="13" type="ORF">AGLY_008066</name>
</gene>
<evidence type="ECO:0000313" key="14">
    <source>
        <dbReference type="Proteomes" id="UP000475862"/>
    </source>
</evidence>
<dbReference type="PANTHER" id="PTHR42985">
    <property type="entry name" value="SODIUM-COUPLED MONOCARBOXYLATE TRANSPORTER"/>
    <property type="match status" value="1"/>
</dbReference>
<evidence type="ECO:0000256" key="8">
    <source>
        <dbReference type="ARBA" id="ARBA00023065"/>
    </source>
</evidence>
<dbReference type="Gene3D" id="1.20.1730.10">
    <property type="entry name" value="Sodium/glucose cotransporter"/>
    <property type="match status" value="1"/>
</dbReference>
<feature type="transmembrane region" description="Helical" evidence="12">
    <location>
        <begin position="377"/>
        <end position="400"/>
    </location>
</feature>
<name>A0A6G0TLM7_APHGL</name>
<reference evidence="13 14" key="1">
    <citation type="submission" date="2019-08" db="EMBL/GenBank/DDBJ databases">
        <title>The genome of the soybean aphid Biotype 1, its phylome, world population structure and adaptation to the North American continent.</title>
        <authorList>
            <person name="Giordano R."/>
            <person name="Donthu R.K."/>
            <person name="Hernandez A.G."/>
            <person name="Wright C.L."/>
            <person name="Zimin A.V."/>
        </authorList>
    </citation>
    <scope>NUCLEOTIDE SEQUENCE [LARGE SCALE GENOMIC DNA]</scope>
    <source>
        <tissue evidence="13">Whole aphids</tissue>
    </source>
</reference>
<dbReference type="InterPro" id="IPR001734">
    <property type="entry name" value="Na/solute_symporter"/>
</dbReference>
<dbReference type="AlphaFoldDB" id="A0A6G0TLM7"/>
<keyword evidence="9 12" id="KW-0472">Membrane</keyword>
<keyword evidence="4" id="KW-1003">Cell membrane</keyword>
<feature type="transmembrane region" description="Helical" evidence="12">
    <location>
        <begin position="273"/>
        <end position="295"/>
    </location>
</feature>
<keyword evidence="8" id="KW-0406">Ion transport</keyword>
<feature type="transmembrane region" description="Helical" evidence="12">
    <location>
        <begin position="187"/>
        <end position="214"/>
    </location>
</feature>
<evidence type="ECO:0000256" key="5">
    <source>
        <dbReference type="ARBA" id="ARBA00022692"/>
    </source>
</evidence>
<feature type="transmembrane region" description="Helical" evidence="12">
    <location>
        <begin position="149"/>
        <end position="175"/>
    </location>
</feature>
<feature type="transmembrane region" description="Helical" evidence="12">
    <location>
        <begin position="6"/>
        <end position="25"/>
    </location>
</feature>
<evidence type="ECO:0000256" key="2">
    <source>
        <dbReference type="ARBA" id="ARBA00006434"/>
    </source>
</evidence>
<dbReference type="InterPro" id="IPR051163">
    <property type="entry name" value="Sodium:Solute_Symporter_SSF"/>
</dbReference>
<dbReference type="NCBIfam" id="TIGR00813">
    <property type="entry name" value="sss"/>
    <property type="match status" value="1"/>
</dbReference>
<feature type="transmembrane region" description="Helical" evidence="12">
    <location>
        <begin position="509"/>
        <end position="531"/>
    </location>
</feature>
<comment type="caution">
    <text evidence="13">The sequence shown here is derived from an EMBL/GenBank/DDBJ whole genome shotgun (WGS) entry which is preliminary data.</text>
</comment>
<feature type="transmembrane region" description="Helical" evidence="12">
    <location>
        <begin position="333"/>
        <end position="356"/>
    </location>
</feature>
<dbReference type="EMBL" id="VYZN01000027">
    <property type="protein sequence ID" value="KAE9534774.1"/>
    <property type="molecule type" value="Genomic_DNA"/>
</dbReference>
<evidence type="ECO:0000256" key="4">
    <source>
        <dbReference type="ARBA" id="ARBA00022475"/>
    </source>
</evidence>
<dbReference type="CDD" id="cd11492">
    <property type="entry name" value="SLC5sbd_NIS-SMVT"/>
    <property type="match status" value="1"/>
</dbReference>
<feature type="transmembrane region" description="Helical" evidence="12">
    <location>
        <begin position="234"/>
        <end position="252"/>
    </location>
</feature>
<evidence type="ECO:0000256" key="3">
    <source>
        <dbReference type="ARBA" id="ARBA00022448"/>
    </source>
</evidence>
<dbReference type="InterPro" id="IPR038377">
    <property type="entry name" value="Na/Glc_symporter_sf"/>
</dbReference>
<evidence type="ECO:0000256" key="1">
    <source>
        <dbReference type="ARBA" id="ARBA00004651"/>
    </source>
</evidence>
<feature type="transmembrane region" description="Helical" evidence="12">
    <location>
        <begin position="79"/>
        <end position="101"/>
    </location>
</feature>
<feature type="transmembrane region" description="Helical" evidence="12">
    <location>
        <begin position="435"/>
        <end position="454"/>
    </location>
</feature>
<evidence type="ECO:0000256" key="10">
    <source>
        <dbReference type="ARBA" id="ARBA00023201"/>
    </source>
</evidence>
<proteinExistence type="inferred from homology"/>
<dbReference type="OrthoDB" id="6132759at2759"/>
<dbReference type="GO" id="GO:0015293">
    <property type="term" value="F:symporter activity"/>
    <property type="evidence" value="ECO:0007669"/>
    <property type="project" value="TreeGrafter"/>
</dbReference>
<evidence type="ECO:0000256" key="12">
    <source>
        <dbReference type="SAM" id="Phobius"/>
    </source>
</evidence>
<feature type="transmembrane region" description="Helical" evidence="12">
    <location>
        <begin position="406"/>
        <end position="428"/>
    </location>
</feature>
<evidence type="ECO:0000256" key="7">
    <source>
        <dbReference type="ARBA" id="ARBA00023053"/>
    </source>
</evidence>
<dbReference type="Pfam" id="PF00474">
    <property type="entry name" value="SSF"/>
    <property type="match status" value="1"/>
</dbReference>
<evidence type="ECO:0008006" key="15">
    <source>
        <dbReference type="Google" id="ProtNLM"/>
    </source>
</evidence>
<keyword evidence="10" id="KW-0739">Sodium transport</keyword>
<evidence type="ECO:0000256" key="9">
    <source>
        <dbReference type="ARBA" id="ARBA00023136"/>
    </source>
</evidence>
<feature type="transmembrane region" description="Helical" evidence="12">
    <location>
        <begin position="122"/>
        <end position="143"/>
    </location>
</feature>
<organism evidence="13 14">
    <name type="scientific">Aphis glycines</name>
    <name type="common">Soybean aphid</name>
    <dbReference type="NCBI Taxonomy" id="307491"/>
    <lineage>
        <taxon>Eukaryota</taxon>
        <taxon>Metazoa</taxon>
        <taxon>Ecdysozoa</taxon>
        <taxon>Arthropoda</taxon>
        <taxon>Hexapoda</taxon>
        <taxon>Insecta</taxon>
        <taxon>Pterygota</taxon>
        <taxon>Neoptera</taxon>
        <taxon>Paraneoptera</taxon>
        <taxon>Hemiptera</taxon>
        <taxon>Sternorrhyncha</taxon>
        <taxon>Aphidomorpha</taxon>
        <taxon>Aphidoidea</taxon>
        <taxon>Aphididae</taxon>
        <taxon>Aphidini</taxon>
        <taxon>Aphis</taxon>
        <taxon>Aphis</taxon>
    </lineage>
</organism>